<evidence type="ECO:0000313" key="2">
    <source>
        <dbReference type="Proteomes" id="UP000001369"/>
    </source>
</evidence>
<dbReference type="AlphaFoldDB" id="C1DUR8"/>
<proteinExistence type="predicted"/>
<dbReference type="EMBL" id="CP001229">
    <property type="protein sequence ID" value="ACN99305.1"/>
    <property type="molecule type" value="Genomic_DNA"/>
</dbReference>
<dbReference type="KEGG" id="saf:SULAZ_0877"/>
<keyword evidence="2" id="KW-1185">Reference proteome</keyword>
<dbReference type="Proteomes" id="UP000001369">
    <property type="component" value="Chromosome"/>
</dbReference>
<dbReference type="STRING" id="204536.SULAZ_0877"/>
<protein>
    <submittedName>
        <fullName evidence="1">Uncharacterized protein</fullName>
    </submittedName>
</protein>
<dbReference type="RefSeq" id="WP_012674623.1">
    <property type="nucleotide sequence ID" value="NC_012438.1"/>
</dbReference>
<name>C1DUR8_SULAA</name>
<organism evidence="1 2">
    <name type="scientific">Sulfurihydrogenibium azorense (strain DSM 15241 / OCM 825 / Az-Fu1)</name>
    <dbReference type="NCBI Taxonomy" id="204536"/>
    <lineage>
        <taxon>Bacteria</taxon>
        <taxon>Pseudomonadati</taxon>
        <taxon>Aquificota</taxon>
        <taxon>Aquificia</taxon>
        <taxon>Aquificales</taxon>
        <taxon>Hydrogenothermaceae</taxon>
        <taxon>Sulfurihydrogenibium</taxon>
    </lineage>
</organism>
<dbReference type="HOGENOM" id="CLU_2774373_0_0_0"/>
<evidence type="ECO:0000313" key="1">
    <source>
        <dbReference type="EMBL" id="ACN99305.1"/>
    </source>
</evidence>
<accession>C1DUR8</accession>
<gene>
    <name evidence="1" type="ordered locus">SULAZ_0877</name>
</gene>
<reference evidence="1 2" key="1">
    <citation type="journal article" date="2009" name="J. Bacteriol.">
        <title>Complete and draft genome sequences of six members of the Aquificales.</title>
        <authorList>
            <person name="Reysenbach A.L."/>
            <person name="Hamamura N."/>
            <person name="Podar M."/>
            <person name="Griffiths E."/>
            <person name="Ferreira S."/>
            <person name="Hochstein R."/>
            <person name="Heidelberg J."/>
            <person name="Johnson J."/>
            <person name="Mead D."/>
            <person name="Pohorille A."/>
            <person name="Sarmiento M."/>
            <person name="Schweighofer K."/>
            <person name="Seshadri R."/>
            <person name="Voytek M.A."/>
        </authorList>
    </citation>
    <scope>NUCLEOTIDE SEQUENCE [LARGE SCALE GENOMIC DNA]</scope>
    <source>
        <strain evidence="2">Az-Fu1 / DSM 15241 / OCM 825</strain>
    </source>
</reference>
<sequence length="69" mass="8079">MGKVIIETVDERELQIKTSLTTDQIEKILKDFEEKRKAEIALEKLKGILNTDKSAEEIIREPYEKIYGR</sequence>